<evidence type="ECO:0000313" key="4">
    <source>
        <dbReference type="EMBL" id="KAJ3500430.1"/>
    </source>
</evidence>
<dbReference type="Gene3D" id="1.20.1160.11">
    <property type="entry name" value="Paired amphipathic helix"/>
    <property type="match status" value="2"/>
</dbReference>
<gene>
    <name evidence="4" type="ORF">NLJ89_g9798</name>
</gene>
<dbReference type="Pfam" id="PF02671">
    <property type="entry name" value="PAH"/>
    <property type="match status" value="2"/>
</dbReference>
<dbReference type="InterPro" id="IPR036600">
    <property type="entry name" value="PAH_sf"/>
</dbReference>
<dbReference type="Proteomes" id="UP001148786">
    <property type="component" value="Unassembled WGS sequence"/>
</dbReference>
<dbReference type="InterPro" id="IPR003822">
    <property type="entry name" value="PAH"/>
</dbReference>
<dbReference type="GO" id="GO:0003714">
    <property type="term" value="F:transcription corepressor activity"/>
    <property type="evidence" value="ECO:0007669"/>
    <property type="project" value="InterPro"/>
</dbReference>
<organism evidence="4 5">
    <name type="scientific">Agrocybe chaxingu</name>
    <dbReference type="NCBI Taxonomy" id="84603"/>
    <lineage>
        <taxon>Eukaryota</taxon>
        <taxon>Fungi</taxon>
        <taxon>Dikarya</taxon>
        <taxon>Basidiomycota</taxon>
        <taxon>Agaricomycotina</taxon>
        <taxon>Agaricomycetes</taxon>
        <taxon>Agaricomycetidae</taxon>
        <taxon>Agaricales</taxon>
        <taxon>Agaricineae</taxon>
        <taxon>Strophariaceae</taxon>
        <taxon>Agrocybe</taxon>
    </lineage>
</organism>
<keyword evidence="5" id="KW-1185">Reference proteome</keyword>
<reference evidence="4" key="1">
    <citation type="submission" date="2022-07" db="EMBL/GenBank/DDBJ databases">
        <title>Genome Sequence of Agrocybe chaxingu.</title>
        <authorList>
            <person name="Buettner E."/>
        </authorList>
    </citation>
    <scope>NUCLEOTIDE SEQUENCE</scope>
    <source>
        <strain evidence="4">MP-N11</strain>
    </source>
</reference>
<evidence type="ECO:0000256" key="2">
    <source>
        <dbReference type="ARBA" id="ARBA00023242"/>
    </source>
</evidence>
<dbReference type="SUPFAM" id="SSF47762">
    <property type="entry name" value="PAH2 domain"/>
    <property type="match status" value="3"/>
</dbReference>
<keyword evidence="2 3" id="KW-0539">Nucleus</keyword>
<dbReference type="AlphaFoldDB" id="A0A9W8JQ35"/>
<evidence type="ECO:0000313" key="5">
    <source>
        <dbReference type="Proteomes" id="UP001148786"/>
    </source>
</evidence>
<proteinExistence type="predicted"/>
<dbReference type="InterPro" id="IPR039774">
    <property type="entry name" value="Sin3-like"/>
</dbReference>
<dbReference type="OrthoDB" id="10265969at2759"/>
<evidence type="ECO:0000256" key="3">
    <source>
        <dbReference type="PROSITE-ProRule" id="PRU00810"/>
    </source>
</evidence>
<accession>A0A9W8JQ35</accession>
<dbReference type="EMBL" id="JANKHO010001606">
    <property type="protein sequence ID" value="KAJ3500430.1"/>
    <property type="molecule type" value="Genomic_DNA"/>
</dbReference>
<dbReference type="PROSITE" id="PS51477">
    <property type="entry name" value="PAH"/>
    <property type="match status" value="2"/>
</dbReference>
<name>A0A9W8JQ35_9AGAR</name>
<dbReference type="GO" id="GO:0005634">
    <property type="term" value="C:nucleus"/>
    <property type="evidence" value="ECO:0007669"/>
    <property type="project" value="UniProtKB-SubCell"/>
</dbReference>
<comment type="subcellular location">
    <subcellularLocation>
        <location evidence="1 3">Nucleus</location>
    </subcellularLocation>
</comment>
<evidence type="ECO:0000256" key="1">
    <source>
        <dbReference type="ARBA" id="ARBA00004123"/>
    </source>
</evidence>
<dbReference type="PANTHER" id="PTHR12346">
    <property type="entry name" value="SIN3B-RELATED"/>
    <property type="match status" value="1"/>
</dbReference>
<protein>
    <submittedName>
        <fullName evidence="4">Uncharacterized protein</fullName>
    </submittedName>
</protein>
<sequence>MRTTVDIVTVLFHGHPKLLAGFNRFLPAEYRIPVPEMLSSHGPISAAAGGTETILDPLCYILAVKEEFKDQPEVYSHFIDIMIQYLCKRATYRTRFLRVRGHPALLQGFNCLLPAPYWIEVEADDQLGPLPRQAPTFDMTKSNFDNIIQYLIKVKVRYGPQKYYQFLDIIRQCGETKRLGDPEIIRQVEILFWDTHYLLAEFRDIASEEGFALNMQ</sequence>
<comment type="caution">
    <text evidence="4">The sequence shown here is derived from an EMBL/GenBank/DDBJ whole genome shotgun (WGS) entry which is preliminary data.</text>
</comment>